<protein>
    <recommendedName>
        <fullName evidence="4">Septum formation initiator</fullName>
    </recommendedName>
</protein>
<organism evidence="2 3">
    <name type="scientific">Magnetovibrio blakemorei</name>
    <dbReference type="NCBI Taxonomy" id="28181"/>
    <lineage>
        <taxon>Bacteria</taxon>
        <taxon>Pseudomonadati</taxon>
        <taxon>Pseudomonadota</taxon>
        <taxon>Alphaproteobacteria</taxon>
        <taxon>Rhodospirillales</taxon>
        <taxon>Magnetovibrionaceae</taxon>
        <taxon>Magnetovibrio</taxon>
    </lineage>
</organism>
<dbReference type="InterPro" id="IPR007060">
    <property type="entry name" value="FtsL/DivIC"/>
</dbReference>
<evidence type="ECO:0000256" key="1">
    <source>
        <dbReference type="SAM" id="Phobius"/>
    </source>
</evidence>
<evidence type="ECO:0008006" key="4">
    <source>
        <dbReference type="Google" id="ProtNLM"/>
    </source>
</evidence>
<evidence type="ECO:0000313" key="3">
    <source>
        <dbReference type="Proteomes" id="UP000095347"/>
    </source>
</evidence>
<reference evidence="3" key="1">
    <citation type="submission" date="2016-07" db="EMBL/GenBank/DDBJ databases">
        <authorList>
            <person name="Florea S."/>
            <person name="Webb J.S."/>
            <person name="Jaromczyk J."/>
            <person name="Schardl C.L."/>
        </authorList>
    </citation>
    <scope>NUCLEOTIDE SEQUENCE [LARGE SCALE GENOMIC DNA]</scope>
    <source>
        <strain evidence="3">MV-1</strain>
    </source>
</reference>
<comment type="caution">
    <text evidence="2">The sequence shown here is derived from an EMBL/GenBank/DDBJ whole genome shotgun (WGS) entry which is preliminary data.</text>
</comment>
<dbReference type="Pfam" id="PF04977">
    <property type="entry name" value="DivIC"/>
    <property type="match status" value="1"/>
</dbReference>
<sequence length="117" mass="12993">MGIFREVKVRAGQIAWPVIGMSVVVYFAYHAVQGDRGLLALGKLRGEVDTLQAEVLDVRNARFELDAKVTMLRVATLDPDLLEERARLLLGYGHDDELVVILRPNDTSATALAAYKR</sequence>
<dbReference type="EMBL" id="MCGG01000007">
    <property type="protein sequence ID" value="OEJ69437.1"/>
    <property type="molecule type" value="Genomic_DNA"/>
</dbReference>
<keyword evidence="1" id="KW-0472">Membrane</keyword>
<gene>
    <name evidence="2" type="ORF">BEN30_02995</name>
</gene>
<evidence type="ECO:0000313" key="2">
    <source>
        <dbReference type="EMBL" id="OEJ69437.1"/>
    </source>
</evidence>
<dbReference type="STRING" id="28181.BEN30_02995"/>
<keyword evidence="1" id="KW-1133">Transmembrane helix</keyword>
<dbReference type="OrthoDB" id="9815600at2"/>
<keyword evidence="1" id="KW-0812">Transmembrane</keyword>
<feature type="transmembrane region" description="Helical" evidence="1">
    <location>
        <begin position="14"/>
        <end position="32"/>
    </location>
</feature>
<name>A0A1E5QBN1_9PROT</name>
<dbReference type="RefSeq" id="WP_069956589.1">
    <property type="nucleotide sequence ID" value="NZ_MCGG01000007.1"/>
</dbReference>
<dbReference type="AlphaFoldDB" id="A0A1E5QBN1"/>
<dbReference type="Proteomes" id="UP000095347">
    <property type="component" value="Unassembled WGS sequence"/>
</dbReference>
<proteinExistence type="predicted"/>
<accession>A0A1E5QBN1</accession>
<keyword evidence="3" id="KW-1185">Reference proteome</keyword>